<sequence length="226" mass="26386">MPPPEGMPPCEPGAARRLPKDEREKRIIEGAIQFFAERGFEGQTRELAKRLGITQPLLYRYFPTKDDLIDRVYQDLYVKRWQPVWEEWILDRSQPIDRRMKRFYKDYAASILTYEWMRIFLYSGLAGFDINNRYLTLIRDRVLVKLCGEWRHEFGLPDPTALPIGEAELELAWALHGAIIYLGIRHFIYGLKVPRNFDPLIEADIDVFLAGLPGKLAALTREMAAE</sequence>
<evidence type="ECO:0000259" key="3">
    <source>
        <dbReference type="PROSITE" id="PS50977"/>
    </source>
</evidence>
<comment type="caution">
    <text evidence="4">The sequence shown here is derived from an EMBL/GenBank/DDBJ whole genome shotgun (WGS) entry which is preliminary data.</text>
</comment>
<evidence type="ECO:0000313" key="5">
    <source>
        <dbReference type="Proteomes" id="UP000076400"/>
    </source>
</evidence>
<dbReference type="EMBL" id="LPXN01000166">
    <property type="protein sequence ID" value="KZD00010.1"/>
    <property type="molecule type" value="Genomic_DNA"/>
</dbReference>
<dbReference type="InterPro" id="IPR009057">
    <property type="entry name" value="Homeodomain-like_sf"/>
</dbReference>
<feature type="domain" description="HTH tetR-type" evidence="3">
    <location>
        <begin position="21"/>
        <end position="80"/>
    </location>
</feature>
<evidence type="ECO:0000313" key="4">
    <source>
        <dbReference type="EMBL" id="KZD00010.1"/>
    </source>
</evidence>
<dbReference type="Gene3D" id="1.10.357.10">
    <property type="entry name" value="Tetracycline Repressor, domain 2"/>
    <property type="match status" value="1"/>
</dbReference>
<dbReference type="InterPro" id="IPR050109">
    <property type="entry name" value="HTH-type_TetR-like_transc_reg"/>
</dbReference>
<proteinExistence type="predicted"/>
<evidence type="ECO:0000256" key="2">
    <source>
        <dbReference type="PROSITE-ProRule" id="PRU00335"/>
    </source>
</evidence>
<dbReference type="PANTHER" id="PTHR30055">
    <property type="entry name" value="HTH-TYPE TRANSCRIPTIONAL REGULATOR RUTR"/>
    <property type="match status" value="1"/>
</dbReference>
<dbReference type="Pfam" id="PF00440">
    <property type="entry name" value="TetR_N"/>
    <property type="match status" value="1"/>
</dbReference>
<dbReference type="Proteomes" id="UP000076400">
    <property type="component" value="Unassembled WGS sequence"/>
</dbReference>
<dbReference type="AlphaFoldDB" id="A0A154VFC1"/>
<name>A0A154VFC1_9PROT</name>
<dbReference type="PANTHER" id="PTHR30055:SF181">
    <property type="entry name" value="BLR6905 PROTEIN"/>
    <property type="match status" value="1"/>
</dbReference>
<keyword evidence="1 2" id="KW-0238">DNA-binding</keyword>
<feature type="DNA-binding region" description="H-T-H motif" evidence="2">
    <location>
        <begin position="43"/>
        <end position="62"/>
    </location>
</feature>
<gene>
    <name evidence="4" type="ORF">AUP43_14490</name>
</gene>
<protein>
    <submittedName>
        <fullName evidence="4">TetR family transcriptional regulator</fullName>
    </submittedName>
</protein>
<dbReference type="STRING" id="580166.AUP43_14490"/>
<organism evidence="4 5">
    <name type="scientific">Oceanibaculum pacificum</name>
    <dbReference type="NCBI Taxonomy" id="580166"/>
    <lineage>
        <taxon>Bacteria</taxon>
        <taxon>Pseudomonadati</taxon>
        <taxon>Pseudomonadota</taxon>
        <taxon>Alphaproteobacteria</taxon>
        <taxon>Rhodospirillales</taxon>
        <taxon>Oceanibaculaceae</taxon>
        <taxon>Oceanibaculum</taxon>
    </lineage>
</organism>
<keyword evidence="5" id="KW-1185">Reference proteome</keyword>
<accession>A0A154VFC1</accession>
<evidence type="ECO:0000256" key="1">
    <source>
        <dbReference type="ARBA" id="ARBA00023125"/>
    </source>
</evidence>
<dbReference type="InterPro" id="IPR001647">
    <property type="entry name" value="HTH_TetR"/>
</dbReference>
<dbReference type="PRINTS" id="PR00455">
    <property type="entry name" value="HTHTETR"/>
</dbReference>
<dbReference type="GO" id="GO:0003700">
    <property type="term" value="F:DNA-binding transcription factor activity"/>
    <property type="evidence" value="ECO:0007669"/>
    <property type="project" value="TreeGrafter"/>
</dbReference>
<dbReference type="GO" id="GO:0000976">
    <property type="term" value="F:transcription cis-regulatory region binding"/>
    <property type="evidence" value="ECO:0007669"/>
    <property type="project" value="TreeGrafter"/>
</dbReference>
<dbReference type="SUPFAM" id="SSF46689">
    <property type="entry name" value="Homeodomain-like"/>
    <property type="match status" value="1"/>
</dbReference>
<dbReference type="PROSITE" id="PS50977">
    <property type="entry name" value="HTH_TETR_2"/>
    <property type="match status" value="1"/>
</dbReference>
<reference evidence="4 5" key="1">
    <citation type="submission" date="2015-12" db="EMBL/GenBank/DDBJ databases">
        <title>Genome sequence of Oceanibaculum pacificum MCCC 1A02656.</title>
        <authorList>
            <person name="Lu L."/>
            <person name="Lai Q."/>
            <person name="Shao Z."/>
            <person name="Qian P."/>
        </authorList>
    </citation>
    <scope>NUCLEOTIDE SEQUENCE [LARGE SCALE GENOMIC DNA]</scope>
    <source>
        <strain evidence="4 5">MCCC 1A02656</strain>
    </source>
</reference>